<dbReference type="EMBL" id="CAJVQB010034665">
    <property type="protein sequence ID" value="CAG8821484.1"/>
    <property type="molecule type" value="Genomic_DNA"/>
</dbReference>
<accession>A0ABN7W990</accession>
<feature type="non-terminal residue" evidence="2">
    <location>
        <position position="179"/>
    </location>
</feature>
<evidence type="ECO:0000313" key="2">
    <source>
        <dbReference type="EMBL" id="CAG8821484.1"/>
    </source>
</evidence>
<sequence length="179" mass="21051">IAREEDYDQPQSLFSSLLDDIPQNCVQEILSYSINAQYHIRLISRCWYSNKIDDPQIEASLPMYQLQNRLKSAQPTSLLFQYLMRFKQTPDVVQLKGPKQKYRFANNVDEFVNEIERFIENTKKNMHNQDENINITDVSDLLIVQHKGRQPKRYKSGSELPKKKAAKIKSSKVESKKRE</sequence>
<reference evidence="2 3" key="1">
    <citation type="submission" date="2021-06" db="EMBL/GenBank/DDBJ databases">
        <authorList>
            <person name="Kallberg Y."/>
            <person name="Tangrot J."/>
            <person name="Rosling A."/>
        </authorList>
    </citation>
    <scope>NUCLEOTIDE SEQUENCE [LARGE SCALE GENOMIC DNA]</scope>
    <source>
        <strain evidence="2 3">120-4 pot B 10/14</strain>
    </source>
</reference>
<evidence type="ECO:0000313" key="3">
    <source>
        <dbReference type="Proteomes" id="UP000789901"/>
    </source>
</evidence>
<organism evidence="2 3">
    <name type="scientific">Gigaspora margarita</name>
    <dbReference type="NCBI Taxonomy" id="4874"/>
    <lineage>
        <taxon>Eukaryota</taxon>
        <taxon>Fungi</taxon>
        <taxon>Fungi incertae sedis</taxon>
        <taxon>Mucoromycota</taxon>
        <taxon>Glomeromycotina</taxon>
        <taxon>Glomeromycetes</taxon>
        <taxon>Diversisporales</taxon>
        <taxon>Gigasporaceae</taxon>
        <taxon>Gigaspora</taxon>
    </lineage>
</organism>
<feature type="non-terminal residue" evidence="2">
    <location>
        <position position="1"/>
    </location>
</feature>
<gene>
    <name evidence="2" type="ORF">GMARGA_LOCUS27840</name>
</gene>
<feature type="region of interest" description="Disordered" evidence="1">
    <location>
        <begin position="148"/>
        <end position="179"/>
    </location>
</feature>
<keyword evidence="3" id="KW-1185">Reference proteome</keyword>
<comment type="caution">
    <text evidence="2">The sequence shown here is derived from an EMBL/GenBank/DDBJ whole genome shotgun (WGS) entry which is preliminary data.</text>
</comment>
<protein>
    <submittedName>
        <fullName evidence="2">14913_t:CDS:1</fullName>
    </submittedName>
</protein>
<dbReference type="Proteomes" id="UP000789901">
    <property type="component" value="Unassembled WGS sequence"/>
</dbReference>
<name>A0ABN7W990_GIGMA</name>
<proteinExistence type="predicted"/>
<evidence type="ECO:0000256" key="1">
    <source>
        <dbReference type="SAM" id="MobiDB-lite"/>
    </source>
</evidence>